<dbReference type="Pfam" id="PF02600">
    <property type="entry name" value="DsbB"/>
    <property type="match status" value="1"/>
</dbReference>
<keyword evidence="11" id="KW-0676">Redox-active center</keyword>
<evidence type="ECO:0000256" key="9">
    <source>
        <dbReference type="ARBA" id="ARBA00023157"/>
    </source>
</evidence>
<evidence type="ECO:0000256" key="2">
    <source>
        <dbReference type="ARBA" id="ARBA00007602"/>
    </source>
</evidence>
<keyword evidence="10" id="KW-0143">Chaperone</keyword>
<keyword evidence="3" id="KW-0813">Transport</keyword>
<feature type="transmembrane region" description="Helical" evidence="12">
    <location>
        <begin position="12"/>
        <end position="29"/>
    </location>
</feature>
<dbReference type="STRING" id="1397694.GCA_000702585_03143"/>
<evidence type="ECO:0000256" key="1">
    <source>
        <dbReference type="ARBA" id="ARBA00004141"/>
    </source>
</evidence>
<evidence type="ECO:0000256" key="8">
    <source>
        <dbReference type="ARBA" id="ARBA00023136"/>
    </source>
</evidence>
<evidence type="ECO:0000256" key="6">
    <source>
        <dbReference type="ARBA" id="ARBA00022989"/>
    </source>
</evidence>
<gene>
    <name evidence="13" type="primary">bdbC_3</name>
    <name evidence="13" type="ORF">NCTC13163_03164</name>
</gene>
<dbReference type="InterPro" id="IPR023380">
    <property type="entry name" value="DsbB-like_sf"/>
</dbReference>
<protein>
    <submittedName>
        <fullName evidence="13">Thiol-disulfide oxidoreductase C</fullName>
    </submittedName>
</protein>
<reference evidence="13 14" key="1">
    <citation type="submission" date="2018-06" db="EMBL/GenBank/DDBJ databases">
        <authorList>
            <consortium name="Pathogen Informatics"/>
            <person name="Doyle S."/>
        </authorList>
    </citation>
    <scope>NUCLEOTIDE SEQUENCE [LARGE SCALE GENOMIC DNA]</scope>
    <source>
        <strain evidence="13 14">NCTC13163</strain>
    </source>
</reference>
<dbReference type="OrthoDB" id="158402at2"/>
<evidence type="ECO:0000256" key="5">
    <source>
        <dbReference type="ARBA" id="ARBA00022982"/>
    </source>
</evidence>
<dbReference type="Proteomes" id="UP000254060">
    <property type="component" value="Unassembled WGS sequence"/>
</dbReference>
<feature type="transmembrane region" description="Helical" evidence="12">
    <location>
        <begin position="111"/>
        <end position="133"/>
    </location>
</feature>
<comment type="similarity">
    <text evidence="2">Belongs to the DsbB family. BdbC subfamily.</text>
</comment>
<organism evidence="13 14">
    <name type="scientific">Exiguobacterium aurantiacum</name>
    <dbReference type="NCBI Taxonomy" id="33987"/>
    <lineage>
        <taxon>Bacteria</taxon>
        <taxon>Bacillati</taxon>
        <taxon>Bacillota</taxon>
        <taxon>Bacilli</taxon>
        <taxon>Bacillales</taxon>
        <taxon>Bacillales Family XII. Incertae Sedis</taxon>
        <taxon>Exiguobacterium</taxon>
    </lineage>
</organism>
<dbReference type="PANTHER" id="PTHR43469">
    <property type="entry name" value="DISULFIDE FORMATION PROTEIN-RELATED"/>
    <property type="match status" value="1"/>
</dbReference>
<dbReference type="Gene3D" id="1.20.1550.10">
    <property type="entry name" value="DsbB-like"/>
    <property type="match status" value="1"/>
</dbReference>
<dbReference type="EMBL" id="UGGP01000002">
    <property type="protein sequence ID" value="STO53183.1"/>
    <property type="molecule type" value="Genomic_DNA"/>
</dbReference>
<dbReference type="AlphaFoldDB" id="A0A377HID0"/>
<sequence length="139" mass="15815">MSASVINRYGLYLAWVVSITAVLGSLYFSEIRGFIPCELCWIQRIFMYPIALILAIAVFREDSSIKFYVLPLSIIGFCISFYHYLVQKVPGFSEVRPCEQGVSCNAQYIDWMGFITIPFLALTAFFLITVILGRISTKQ</sequence>
<dbReference type="PIRSF" id="PIRSF036659">
    <property type="entry name" value="BdbC"/>
    <property type="match status" value="1"/>
</dbReference>
<dbReference type="InterPro" id="IPR012187">
    <property type="entry name" value="Disulphide_bond_form_BdbC"/>
</dbReference>
<keyword evidence="7" id="KW-0560">Oxidoreductase</keyword>
<keyword evidence="5" id="KW-0249">Electron transport</keyword>
<evidence type="ECO:0000313" key="13">
    <source>
        <dbReference type="EMBL" id="STO53183.1"/>
    </source>
</evidence>
<accession>A0A377HID0</accession>
<dbReference type="SUPFAM" id="SSF158442">
    <property type="entry name" value="DsbB-like"/>
    <property type="match status" value="1"/>
</dbReference>
<evidence type="ECO:0000256" key="10">
    <source>
        <dbReference type="ARBA" id="ARBA00023186"/>
    </source>
</evidence>
<dbReference type="HAMAP" id="MF_00287">
    <property type="entry name" value="BdbC"/>
    <property type="match status" value="1"/>
</dbReference>
<evidence type="ECO:0000256" key="4">
    <source>
        <dbReference type="ARBA" id="ARBA00022692"/>
    </source>
</evidence>
<keyword evidence="8 12" id="KW-0472">Membrane</keyword>
<dbReference type="RefSeq" id="WP_029336179.1">
    <property type="nucleotide sequence ID" value="NZ_CP085207.1"/>
</dbReference>
<comment type="subcellular location">
    <subcellularLocation>
        <location evidence="1">Membrane</location>
        <topology evidence="1">Multi-pass membrane protein</topology>
    </subcellularLocation>
</comment>
<feature type="transmembrane region" description="Helical" evidence="12">
    <location>
        <begin position="41"/>
        <end position="60"/>
    </location>
</feature>
<dbReference type="GO" id="GO:0016020">
    <property type="term" value="C:membrane"/>
    <property type="evidence" value="ECO:0007669"/>
    <property type="project" value="UniProtKB-SubCell"/>
</dbReference>
<evidence type="ECO:0000313" key="14">
    <source>
        <dbReference type="Proteomes" id="UP000254060"/>
    </source>
</evidence>
<dbReference type="InterPro" id="IPR003752">
    <property type="entry name" value="DiS_bond_form_DsbB/BdbC"/>
</dbReference>
<evidence type="ECO:0000256" key="11">
    <source>
        <dbReference type="ARBA" id="ARBA00023284"/>
    </source>
</evidence>
<evidence type="ECO:0000256" key="7">
    <source>
        <dbReference type="ARBA" id="ARBA00023002"/>
    </source>
</evidence>
<dbReference type="GO" id="GO:0006457">
    <property type="term" value="P:protein folding"/>
    <property type="evidence" value="ECO:0007669"/>
    <property type="project" value="InterPro"/>
</dbReference>
<dbReference type="GO" id="GO:0015035">
    <property type="term" value="F:protein-disulfide reductase activity"/>
    <property type="evidence" value="ECO:0007669"/>
    <property type="project" value="InterPro"/>
</dbReference>
<dbReference type="NCBIfam" id="NF002849">
    <property type="entry name" value="PRK03113.1"/>
    <property type="match status" value="1"/>
</dbReference>
<evidence type="ECO:0000256" key="12">
    <source>
        <dbReference type="SAM" id="Phobius"/>
    </source>
</evidence>
<feature type="transmembrane region" description="Helical" evidence="12">
    <location>
        <begin position="67"/>
        <end position="85"/>
    </location>
</feature>
<proteinExistence type="inferred from homology"/>
<keyword evidence="6 12" id="KW-1133">Transmembrane helix</keyword>
<dbReference type="PANTHER" id="PTHR43469:SF1">
    <property type="entry name" value="SPBETA PROPHAGE-DERIVED DISULFIDE BOND FORMATION PROTEIN B"/>
    <property type="match status" value="1"/>
</dbReference>
<evidence type="ECO:0000256" key="3">
    <source>
        <dbReference type="ARBA" id="ARBA00022448"/>
    </source>
</evidence>
<name>A0A377HID0_9BACL</name>
<keyword evidence="4 12" id="KW-0812">Transmembrane</keyword>
<keyword evidence="9" id="KW-1015">Disulfide bond</keyword>